<evidence type="ECO:0000259" key="4">
    <source>
        <dbReference type="PROSITE" id="PS51379"/>
    </source>
</evidence>
<dbReference type="PROSITE" id="PS00198">
    <property type="entry name" value="4FE4S_FER_1"/>
    <property type="match status" value="1"/>
</dbReference>
<keyword evidence="1" id="KW-0479">Metal-binding</keyword>
<evidence type="ECO:0000256" key="2">
    <source>
        <dbReference type="ARBA" id="ARBA00023004"/>
    </source>
</evidence>
<feature type="domain" description="4Fe-4S ferredoxin-type" evidence="4">
    <location>
        <begin position="148"/>
        <end position="177"/>
    </location>
</feature>
<proteinExistence type="predicted"/>
<dbReference type="Gene3D" id="3.30.70.20">
    <property type="match status" value="1"/>
</dbReference>
<dbReference type="Pfam" id="PF13484">
    <property type="entry name" value="Fer4_16"/>
    <property type="match status" value="1"/>
</dbReference>
<dbReference type="GO" id="GO:0051536">
    <property type="term" value="F:iron-sulfur cluster binding"/>
    <property type="evidence" value="ECO:0007669"/>
    <property type="project" value="UniProtKB-KW"/>
</dbReference>
<keyword evidence="3" id="KW-0411">Iron-sulfur</keyword>
<dbReference type="PANTHER" id="PTHR42827:SF1">
    <property type="entry name" value="IRON-SULFUR CLUSTER-BINDING PROTEIN"/>
    <property type="match status" value="1"/>
</dbReference>
<dbReference type="PANTHER" id="PTHR42827">
    <property type="entry name" value="IRON-SULFUR CLUSTER-BINDING PROTEIN-RELATED"/>
    <property type="match status" value="1"/>
</dbReference>
<reference evidence="5 6" key="1">
    <citation type="submission" date="2017-04" db="EMBL/GenBank/DDBJ databases">
        <authorList>
            <person name="Afonso C.L."/>
            <person name="Miller P.J."/>
            <person name="Scott M.A."/>
            <person name="Spackman E."/>
            <person name="Goraichik I."/>
            <person name="Dimitrov K.M."/>
            <person name="Suarez D.L."/>
            <person name="Swayne D.E."/>
        </authorList>
    </citation>
    <scope>NUCLEOTIDE SEQUENCE [LARGE SCALE GENOMIC DNA]</scope>
    <source>
        <strain evidence="5 6">DSM 12816</strain>
    </source>
</reference>
<evidence type="ECO:0000256" key="1">
    <source>
        <dbReference type="ARBA" id="ARBA00022723"/>
    </source>
</evidence>
<gene>
    <name evidence="5" type="ORF">SAMN02745168_1229</name>
</gene>
<dbReference type="RefSeq" id="WP_084233847.1">
    <property type="nucleotide sequence ID" value="NZ_FWXW01000002.1"/>
</dbReference>
<organism evidence="5 6">
    <name type="scientific">Papillibacter cinnamivorans DSM 12816</name>
    <dbReference type="NCBI Taxonomy" id="1122930"/>
    <lineage>
        <taxon>Bacteria</taxon>
        <taxon>Bacillati</taxon>
        <taxon>Bacillota</taxon>
        <taxon>Clostridia</taxon>
        <taxon>Eubacteriales</taxon>
        <taxon>Oscillospiraceae</taxon>
        <taxon>Papillibacter</taxon>
    </lineage>
</organism>
<dbReference type="EMBL" id="FWXW01000002">
    <property type="protein sequence ID" value="SMC49320.1"/>
    <property type="molecule type" value="Genomic_DNA"/>
</dbReference>
<dbReference type="PROSITE" id="PS51379">
    <property type="entry name" value="4FE4S_FER_2"/>
    <property type="match status" value="1"/>
</dbReference>
<dbReference type="STRING" id="1122930.SAMN02745168_1229"/>
<evidence type="ECO:0000256" key="3">
    <source>
        <dbReference type="ARBA" id="ARBA00023014"/>
    </source>
</evidence>
<dbReference type="SUPFAM" id="SSF54862">
    <property type="entry name" value="4Fe-4S ferredoxins"/>
    <property type="match status" value="1"/>
</dbReference>
<dbReference type="InterPro" id="IPR017896">
    <property type="entry name" value="4Fe4S_Fe-S-bd"/>
</dbReference>
<dbReference type="OrthoDB" id="9784571at2"/>
<keyword evidence="6" id="KW-1185">Reference proteome</keyword>
<dbReference type="AlphaFoldDB" id="A0A1W1ZL85"/>
<dbReference type="GO" id="GO:0046872">
    <property type="term" value="F:metal ion binding"/>
    <property type="evidence" value="ECO:0007669"/>
    <property type="project" value="UniProtKB-KW"/>
</dbReference>
<name>A0A1W1ZL85_9FIRM</name>
<evidence type="ECO:0000313" key="5">
    <source>
        <dbReference type="EMBL" id="SMC49320.1"/>
    </source>
</evidence>
<accession>A0A1W1ZL85</accession>
<keyword evidence="2" id="KW-0408">Iron</keyword>
<evidence type="ECO:0000313" key="6">
    <source>
        <dbReference type="Proteomes" id="UP000192790"/>
    </source>
</evidence>
<protein>
    <submittedName>
        <fullName evidence="5">4Fe-4S double cluster binding domain-containing protein</fullName>
    </submittedName>
</protein>
<dbReference type="Proteomes" id="UP000192790">
    <property type="component" value="Unassembled WGS sequence"/>
</dbReference>
<sequence length="236" mass="26228">MKFMQSKLEKVLREHGADLVGYADLSGMLPPEEPYGVSVAVRLPGEVIASIHDGPSRAYFEAYHERNARLNEIVTAGAEYIRECGYNAFAQTTNAVREFGVYRTRMPHKTVAVRAGLGWIGKSALLVTEEYGPAVRISSLLTDTPLQTGTPVTQSRCGKCMLCTRACPGEAIQGREWVPGLEREELFDPLKCRKKARELAAEAIHEEITLCGKCIEICPYTRRYLENTPPYQATTT</sequence>
<dbReference type="InterPro" id="IPR017900">
    <property type="entry name" value="4Fe4S_Fe_S_CS"/>
</dbReference>